<dbReference type="Proteomes" id="UP000008370">
    <property type="component" value="Unassembled WGS sequence"/>
</dbReference>
<accession>K5VTF9</accession>
<dbReference type="RefSeq" id="XP_007401278.1">
    <property type="nucleotide sequence ID" value="XM_007401216.1"/>
</dbReference>
<reference evidence="1 2" key="1">
    <citation type="journal article" date="2012" name="BMC Genomics">
        <title>Comparative genomics of the white-rot fungi, Phanerochaete carnosa and P. chrysosporium, to elucidate the genetic basis of the distinct wood types they colonize.</title>
        <authorList>
            <person name="Suzuki H."/>
            <person name="MacDonald J."/>
            <person name="Syed K."/>
            <person name="Salamov A."/>
            <person name="Hori C."/>
            <person name="Aerts A."/>
            <person name="Henrissat B."/>
            <person name="Wiebenga A."/>
            <person name="vanKuyk P.A."/>
            <person name="Barry K."/>
            <person name="Lindquist E."/>
            <person name="LaButti K."/>
            <person name="Lapidus A."/>
            <person name="Lucas S."/>
            <person name="Coutinho P."/>
            <person name="Gong Y."/>
            <person name="Samejima M."/>
            <person name="Mahadevan R."/>
            <person name="Abou-Zaid M."/>
            <person name="de Vries R.P."/>
            <person name="Igarashi K."/>
            <person name="Yadav J.S."/>
            <person name="Grigoriev I.V."/>
            <person name="Master E.R."/>
        </authorList>
    </citation>
    <scope>NUCLEOTIDE SEQUENCE [LARGE SCALE GENOMIC DNA]</scope>
    <source>
        <strain evidence="1 2">HHB-10118-sp</strain>
    </source>
</reference>
<dbReference type="InParanoid" id="K5VTF9"/>
<dbReference type="HOGENOM" id="CLU_2655290_0_0_1"/>
<name>K5VTF9_PHACS</name>
<sequence>MSRLNKGSAVLGRIALSALVLCVWLYVSSANRGARIILQAECSGHCRTSTSVDTSRETSLGHLACSVNGPVRSFQG</sequence>
<proteinExistence type="predicted"/>
<keyword evidence="2" id="KW-1185">Reference proteome</keyword>
<evidence type="ECO:0000313" key="2">
    <source>
        <dbReference type="Proteomes" id="UP000008370"/>
    </source>
</evidence>
<protein>
    <submittedName>
        <fullName evidence="1">Uncharacterized protein</fullName>
    </submittedName>
</protein>
<dbReference type="KEGG" id="pco:PHACADRAFT_264608"/>
<organism evidence="1 2">
    <name type="scientific">Phanerochaete carnosa (strain HHB-10118-sp)</name>
    <name type="common">White-rot fungus</name>
    <name type="synonym">Peniophora carnosa</name>
    <dbReference type="NCBI Taxonomy" id="650164"/>
    <lineage>
        <taxon>Eukaryota</taxon>
        <taxon>Fungi</taxon>
        <taxon>Dikarya</taxon>
        <taxon>Basidiomycota</taxon>
        <taxon>Agaricomycotina</taxon>
        <taxon>Agaricomycetes</taxon>
        <taxon>Polyporales</taxon>
        <taxon>Phanerochaetaceae</taxon>
        <taxon>Phanerochaete</taxon>
    </lineage>
</organism>
<gene>
    <name evidence="1" type="ORF">PHACADRAFT_264608</name>
</gene>
<dbReference type="EMBL" id="JH930479">
    <property type="protein sequence ID" value="EKM50085.1"/>
    <property type="molecule type" value="Genomic_DNA"/>
</dbReference>
<evidence type="ECO:0000313" key="1">
    <source>
        <dbReference type="EMBL" id="EKM50085.1"/>
    </source>
</evidence>
<dbReference type="GeneID" id="18918863"/>
<dbReference type="AlphaFoldDB" id="K5VTF9"/>